<evidence type="ECO:0000313" key="12">
    <source>
        <dbReference type="EMBL" id="PWW46253.1"/>
    </source>
</evidence>
<evidence type="ECO:0000259" key="10">
    <source>
        <dbReference type="Pfam" id="PF01656"/>
    </source>
</evidence>
<reference evidence="12 13" key="1">
    <citation type="submission" date="2018-05" db="EMBL/GenBank/DDBJ databases">
        <title>Genomic Encyclopedia of Type Strains, Phase IV (KMG-IV): sequencing the most valuable type-strain genomes for metagenomic binning, comparative biology and taxonomic classification.</title>
        <authorList>
            <person name="Goeker M."/>
        </authorList>
    </citation>
    <scope>NUCLEOTIDE SEQUENCE [LARGE SCALE GENOMIC DNA]</scope>
    <source>
        <strain evidence="12 13">DSM 26006</strain>
    </source>
</reference>
<accession>A0A317RCP6</accession>
<proteinExistence type="inferred from homology"/>
<dbReference type="OrthoDB" id="9764035at2"/>
<dbReference type="EMBL" id="QGUB01000004">
    <property type="protein sequence ID" value="PWW46253.1"/>
    <property type="molecule type" value="Genomic_DNA"/>
</dbReference>
<dbReference type="Gene3D" id="3.40.50.880">
    <property type="match status" value="1"/>
</dbReference>
<dbReference type="Pfam" id="PF07685">
    <property type="entry name" value="GATase_3"/>
    <property type="match status" value="1"/>
</dbReference>
<feature type="domain" description="CobB/CobQ-like glutamine amidotransferase" evidence="11">
    <location>
        <begin position="255"/>
        <end position="400"/>
    </location>
</feature>
<sequence length="461" mass="48276">MHAARCPALVVAAPASGQGKTTVTAALARLHARAGRRVRVFKCGPDHLDPHWHELASGATVHPLDLWLTGEEDCRRRLHEAAGAADLVLIEGVMGLFDGEHSVGELARRLGIPVLVVIDAGAMGGTFGALAHGLRSYWPDLPWAGVLANRVAGERHAQMLRAGLRDAGDWWGALPRVAAAGEGRGEPGGLLPERQLGLVAARELPDALARLDAAADALAGTPLGRLGLAGWQRWAVDFPAPAAPAPVPQLLGGWRVAVARDEAFSLVHAANLDTLRALGAQLQCFAPLRGEALPTCDALWLPGGQPERHAPALAAQAALRAQLQEHVALGRPIWAEGGALGALAQSVTLADGTRFPMWGLLPGHAVVHRRLRGLGPRELRLQQPASEGPALRGHSFHYTSLDCSAPPIGHALRPGSSDALDGGEAVYRHGSIRASFFQPWFPSAPAVVAQLFGAAGHQGGG</sequence>
<dbReference type="Proteomes" id="UP000246483">
    <property type="component" value="Unassembled WGS sequence"/>
</dbReference>
<dbReference type="PANTHER" id="PTHR43873">
    <property type="entry name" value="COBYRINATE A,C-DIAMIDE SYNTHASE"/>
    <property type="match status" value="1"/>
</dbReference>
<name>A0A317RCP6_9BURK</name>
<evidence type="ECO:0000256" key="1">
    <source>
        <dbReference type="ARBA" id="ARBA00001946"/>
    </source>
</evidence>
<dbReference type="InterPro" id="IPR004484">
    <property type="entry name" value="CbiA/CobB_synth"/>
</dbReference>
<dbReference type="InterPro" id="IPR002586">
    <property type="entry name" value="CobQ/CobB/MinD/ParA_Nub-bd_dom"/>
</dbReference>
<protein>
    <submittedName>
        <fullName evidence="12">Cobyrinic acid a,c-diamide synthase</fullName>
    </submittedName>
</protein>
<dbReference type="InterPro" id="IPR027417">
    <property type="entry name" value="P-loop_NTPase"/>
</dbReference>
<dbReference type="NCBIfam" id="NF002204">
    <property type="entry name" value="PRK01077.1"/>
    <property type="match status" value="1"/>
</dbReference>
<dbReference type="GO" id="GO:0005524">
    <property type="term" value="F:ATP binding"/>
    <property type="evidence" value="ECO:0007669"/>
    <property type="project" value="UniProtKB-KW"/>
</dbReference>
<feature type="domain" description="CobQ/CobB/MinD/ParA nucleotide binding" evidence="10">
    <location>
        <begin position="9"/>
        <end position="176"/>
    </location>
</feature>
<dbReference type="InterPro" id="IPR011698">
    <property type="entry name" value="GATase_3"/>
</dbReference>
<dbReference type="PANTHER" id="PTHR43873:SF1">
    <property type="entry name" value="COBYRINATE A,C-DIAMIDE SYNTHASE"/>
    <property type="match status" value="1"/>
</dbReference>
<evidence type="ECO:0000256" key="3">
    <source>
        <dbReference type="ARBA" id="ARBA00006205"/>
    </source>
</evidence>
<organism evidence="12 13">
    <name type="scientific">Melaminivora alkalimesophila</name>
    <dbReference type="NCBI Taxonomy" id="1165852"/>
    <lineage>
        <taxon>Bacteria</taxon>
        <taxon>Pseudomonadati</taxon>
        <taxon>Pseudomonadota</taxon>
        <taxon>Betaproteobacteria</taxon>
        <taxon>Burkholderiales</taxon>
        <taxon>Comamonadaceae</taxon>
        <taxon>Melaminivora</taxon>
    </lineage>
</organism>
<evidence type="ECO:0000256" key="5">
    <source>
        <dbReference type="ARBA" id="ARBA00022598"/>
    </source>
</evidence>
<evidence type="ECO:0000256" key="8">
    <source>
        <dbReference type="ARBA" id="ARBA00022842"/>
    </source>
</evidence>
<evidence type="ECO:0000259" key="11">
    <source>
        <dbReference type="Pfam" id="PF07685"/>
    </source>
</evidence>
<gene>
    <name evidence="12" type="ORF">DFR36_10432</name>
</gene>
<keyword evidence="4" id="KW-0169">Cobalamin biosynthesis</keyword>
<dbReference type="SUPFAM" id="SSF52317">
    <property type="entry name" value="Class I glutamine amidotransferase-like"/>
    <property type="match status" value="1"/>
</dbReference>
<evidence type="ECO:0000256" key="4">
    <source>
        <dbReference type="ARBA" id="ARBA00022573"/>
    </source>
</evidence>
<dbReference type="SUPFAM" id="SSF52540">
    <property type="entry name" value="P-loop containing nucleoside triphosphate hydrolases"/>
    <property type="match status" value="1"/>
</dbReference>
<dbReference type="Pfam" id="PF01656">
    <property type="entry name" value="CbiA"/>
    <property type="match status" value="1"/>
</dbReference>
<comment type="pathway">
    <text evidence="2">Cofactor biosynthesis; adenosylcobalamin biosynthesis.</text>
</comment>
<keyword evidence="9" id="KW-0315">Glutamine amidotransferase</keyword>
<evidence type="ECO:0000256" key="6">
    <source>
        <dbReference type="ARBA" id="ARBA00022741"/>
    </source>
</evidence>
<dbReference type="InterPro" id="IPR029062">
    <property type="entry name" value="Class_I_gatase-like"/>
</dbReference>
<dbReference type="AlphaFoldDB" id="A0A317RCP6"/>
<keyword evidence="13" id="KW-1185">Reference proteome</keyword>
<comment type="cofactor">
    <cofactor evidence="1">
        <name>Mg(2+)</name>
        <dbReference type="ChEBI" id="CHEBI:18420"/>
    </cofactor>
</comment>
<dbReference type="PROSITE" id="PS51274">
    <property type="entry name" value="GATASE_COBBQ"/>
    <property type="match status" value="1"/>
</dbReference>
<evidence type="ECO:0000256" key="2">
    <source>
        <dbReference type="ARBA" id="ARBA00004953"/>
    </source>
</evidence>
<dbReference type="GO" id="GO:0009236">
    <property type="term" value="P:cobalamin biosynthetic process"/>
    <property type="evidence" value="ECO:0007669"/>
    <property type="project" value="UniProtKB-KW"/>
</dbReference>
<dbReference type="GO" id="GO:0042242">
    <property type="term" value="F:cobyrinic acid a,c-diamide synthase activity"/>
    <property type="evidence" value="ECO:0007669"/>
    <property type="project" value="InterPro"/>
</dbReference>
<dbReference type="Gene3D" id="3.40.50.300">
    <property type="entry name" value="P-loop containing nucleotide triphosphate hydrolases"/>
    <property type="match status" value="1"/>
</dbReference>
<keyword evidence="5" id="KW-0436">Ligase</keyword>
<dbReference type="RefSeq" id="WP_110012216.1">
    <property type="nucleotide sequence ID" value="NZ_QGUB01000004.1"/>
</dbReference>
<evidence type="ECO:0000256" key="9">
    <source>
        <dbReference type="ARBA" id="ARBA00022962"/>
    </source>
</evidence>
<evidence type="ECO:0000256" key="7">
    <source>
        <dbReference type="ARBA" id="ARBA00022840"/>
    </source>
</evidence>
<evidence type="ECO:0000313" key="13">
    <source>
        <dbReference type="Proteomes" id="UP000246483"/>
    </source>
</evidence>
<comment type="caution">
    <text evidence="12">The sequence shown here is derived from an EMBL/GenBank/DDBJ whole genome shotgun (WGS) entry which is preliminary data.</text>
</comment>
<keyword evidence="7" id="KW-0067">ATP-binding</keyword>
<comment type="similarity">
    <text evidence="3">Belongs to the CobB/CobQ family. CobQ subfamily.</text>
</comment>
<keyword evidence="6" id="KW-0547">Nucleotide-binding</keyword>
<keyword evidence="8" id="KW-0460">Magnesium</keyword>